<organism evidence="2 3">
    <name type="scientific">Crepidotus variabilis</name>
    <dbReference type="NCBI Taxonomy" id="179855"/>
    <lineage>
        <taxon>Eukaryota</taxon>
        <taxon>Fungi</taxon>
        <taxon>Dikarya</taxon>
        <taxon>Basidiomycota</taxon>
        <taxon>Agaricomycotina</taxon>
        <taxon>Agaricomycetes</taxon>
        <taxon>Agaricomycetidae</taxon>
        <taxon>Agaricales</taxon>
        <taxon>Agaricineae</taxon>
        <taxon>Crepidotaceae</taxon>
        <taxon>Crepidotus</taxon>
    </lineage>
</organism>
<feature type="compositionally biased region" description="Polar residues" evidence="1">
    <location>
        <begin position="42"/>
        <end position="53"/>
    </location>
</feature>
<feature type="region of interest" description="Disordered" evidence="1">
    <location>
        <begin position="940"/>
        <end position="1054"/>
    </location>
</feature>
<feature type="compositionally biased region" description="Low complexity" evidence="1">
    <location>
        <begin position="811"/>
        <end position="821"/>
    </location>
</feature>
<feature type="compositionally biased region" description="Polar residues" evidence="1">
    <location>
        <begin position="327"/>
        <end position="357"/>
    </location>
</feature>
<dbReference type="InterPro" id="IPR011032">
    <property type="entry name" value="GroES-like_sf"/>
</dbReference>
<sequence length="1527" mass="159771">MSKPTLVQSILNRPSQSYASPGTQPSKKEYHSTRQEMYKIAAQSNPQSQTTSRSASPAMVPPAPTAAVNKPKVATPRSTTPSSATTQRSKAARRPSRAPSYDDGDNSTTGESDLEVYFTPNTSPRASMASSSTITFPSKRRPNRRSLHSSNASDSAPRSPSGSSFQIVPSTRTPSASSTAATETTERSTNSNLTNRAAYTLSTGSSLSSNSLDAHSVFSDLSGGSEAQFGSTDGSTLLTSPYQSELDIARKGLQHWTPGRAATTTTEMTTTTTIVPVSAYMHAAKGGTAQAAGFGTGANMKNIPPGQQRSAGDEWAKDVKWLVPNSITSTSKAPTDVRSNASAAVNGRQSATTSQARPLSKPVAQMNGVPAPRAFNAFAPLPSSAAKSTPAAVAAPSKAHSKQSSGSSSSTVPPPTRKPVPNANLPATSPTAAKSTANGHAKPPQQNPPTPIASRSQPPTSSSSRGSTTTSSHPPPPASSSRNMQQPSSSRPSGSIASSRPTPANGSSGSRSTSPSSSTSQLSSTSSQSPSTTSSSSNTHNQGHRRNHSTTKVHPSIMMNMSALMEEDEEGPFTPRMERGILELDLASDSEYASGKPKLRHTKERGRDRVQQRSSQDGDAQATMRRRRSRSLDSMSASGSGTVSARSESPTSHSQSTGTASTAGQTATTHRTPQTLSSEVQALTLSSGALPSKGTQGYSSLVLPRAPAPLSYTTSSSTQGRSNGLFSLNLNLTKLSLGSDGKIDLTRSGIAQTTMASVEVVRGLSGANGGILGGGGGNGTGGGSGLSRSGSKVKSMFGAIRKNSTGSRAVPSGSGSSSPSRGPRRAEGVSVDGTPLGFTSYRSPPNHVPSRSVLVQVWAVAVDGVDGRLVGMRFGAGQGPAVGELAREESGTSTPTGDSHVNGAVNGHSQAEDTDTGYDTETTLKKKKNIFAAIGRSLSFSKKKNGGAGSGGSSNGSAQSQSKHKQRSASIQLSGPIPLQPHSSHHSQTSNGSAHHSSQGPPKRNPSISLKRNNTTTSYTSQTSTSTNATTTNLTPGRSRSTRRKTPKPHTPVVGFIPGRSFVGRVLECGWDVRDEVIRKGEWVVGLVDVRKSGALTEFIVVDRHRVHRVPHPRQGVSATDPDAPSIPIWVSSSKPKNPHHHAQQQQQYQNRHHTQYQEDQQEDPETLRTLTLEELALLPLCGLPAYRAVRTFQYAFSSPASGLISPRDTADYDQALNQAHRSDRRPRALVLRGHDGAGAMAVQMLVKRGWRVSVHVPFSCVPANASQALADTFMHNVEDRAREWGADEVIFDDAEEGGVGEEDFVYGGGDGDDGRSAAVRVIETLREEGDVFDAVLDTVGGKEVREAGERLLRSSGNGPASPTTSTPGGAKSRRDGIGQFTTLVGDVPERAIPSAGDHFKANLRSLRLGLNDSTNGYAAPLSPTNYDDNGPPSANLDPKGSSSQGKVGYAWVSVAHDVEWEGEDVGDTLGAVLRMAMDDGIKPLVEDAAGGILGKPRVIPFESTPHVFVENGPLVDGGTVVVKIAA</sequence>
<dbReference type="GO" id="GO:0005739">
    <property type="term" value="C:mitochondrion"/>
    <property type="evidence" value="ECO:0007669"/>
    <property type="project" value="TreeGrafter"/>
</dbReference>
<dbReference type="OrthoDB" id="201656at2759"/>
<dbReference type="PANTHER" id="PTHR11695">
    <property type="entry name" value="ALCOHOL DEHYDROGENASE RELATED"/>
    <property type="match status" value="1"/>
</dbReference>
<protein>
    <submittedName>
        <fullName evidence="2">Uncharacterized protein</fullName>
    </submittedName>
</protein>
<feature type="region of interest" description="Disordered" evidence="1">
    <location>
        <begin position="882"/>
        <end position="919"/>
    </location>
</feature>
<feature type="compositionally biased region" description="Low complexity" evidence="1">
    <location>
        <begin position="152"/>
        <end position="192"/>
    </location>
</feature>
<evidence type="ECO:0000256" key="1">
    <source>
        <dbReference type="SAM" id="MobiDB-lite"/>
    </source>
</evidence>
<comment type="caution">
    <text evidence="2">The sequence shown here is derived from an EMBL/GenBank/DDBJ whole genome shotgun (WGS) entry which is preliminary data.</text>
</comment>
<feature type="compositionally biased region" description="Polar residues" evidence="1">
    <location>
        <begin position="1"/>
        <end position="25"/>
    </location>
</feature>
<feature type="compositionally biased region" description="Low complexity" evidence="1">
    <location>
        <begin position="1013"/>
        <end position="1035"/>
    </location>
</feature>
<feature type="region of interest" description="Disordered" evidence="1">
    <location>
        <begin position="327"/>
        <end position="367"/>
    </location>
</feature>
<dbReference type="EMBL" id="MU157873">
    <property type="protein sequence ID" value="KAF9526296.1"/>
    <property type="molecule type" value="Genomic_DNA"/>
</dbReference>
<feature type="compositionally biased region" description="Low complexity" evidence="1">
    <location>
        <begin position="387"/>
        <end position="411"/>
    </location>
</feature>
<dbReference type="InterPro" id="IPR050700">
    <property type="entry name" value="YIM1/Zinc_Alcohol_DH_Fams"/>
</dbReference>
<feature type="compositionally biased region" description="Low complexity" evidence="1">
    <location>
        <begin position="74"/>
        <end position="89"/>
    </location>
</feature>
<dbReference type="SUPFAM" id="SSF50129">
    <property type="entry name" value="GroES-like"/>
    <property type="match status" value="1"/>
</dbReference>
<accession>A0A9P6EBY9</accession>
<feature type="compositionally biased region" description="Low complexity" evidence="1">
    <location>
        <begin position="651"/>
        <end position="670"/>
    </location>
</feature>
<feature type="region of interest" description="Disordered" evidence="1">
    <location>
        <begin position="1351"/>
        <end position="1377"/>
    </location>
</feature>
<feature type="compositionally biased region" description="Basic residues" evidence="1">
    <location>
        <begin position="542"/>
        <end position="551"/>
    </location>
</feature>
<feature type="compositionally biased region" description="Low complexity" evidence="1">
    <location>
        <begin position="426"/>
        <end position="437"/>
    </location>
</feature>
<feature type="region of interest" description="Disordered" evidence="1">
    <location>
        <begin position="1112"/>
        <end position="1166"/>
    </location>
</feature>
<feature type="compositionally biased region" description="Gly residues" evidence="1">
    <location>
        <begin position="774"/>
        <end position="785"/>
    </location>
</feature>
<feature type="region of interest" description="Disordered" evidence="1">
    <location>
        <begin position="387"/>
        <end position="676"/>
    </location>
</feature>
<feature type="compositionally biased region" description="Low complexity" evidence="1">
    <location>
        <begin position="479"/>
        <end position="537"/>
    </location>
</feature>
<feature type="compositionally biased region" description="Polar residues" evidence="1">
    <location>
        <begin position="641"/>
        <end position="650"/>
    </location>
</feature>
<feature type="region of interest" description="Disordered" evidence="1">
    <location>
        <begin position="801"/>
        <end position="846"/>
    </location>
</feature>
<feature type="region of interest" description="Disordered" evidence="1">
    <location>
        <begin position="1"/>
        <end position="195"/>
    </location>
</feature>
<gene>
    <name evidence="2" type="ORF">CPB83DRAFT_908550</name>
</gene>
<evidence type="ECO:0000313" key="3">
    <source>
        <dbReference type="Proteomes" id="UP000807306"/>
    </source>
</evidence>
<feature type="compositionally biased region" description="Polar residues" evidence="1">
    <location>
        <begin position="119"/>
        <end position="136"/>
    </location>
</feature>
<reference evidence="2" key="1">
    <citation type="submission" date="2020-11" db="EMBL/GenBank/DDBJ databases">
        <authorList>
            <consortium name="DOE Joint Genome Institute"/>
            <person name="Ahrendt S."/>
            <person name="Riley R."/>
            <person name="Andreopoulos W."/>
            <person name="Labutti K."/>
            <person name="Pangilinan J."/>
            <person name="Ruiz-Duenas F.J."/>
            <person name="Barrasa J.M."/>
            <person name="Sanchez-Garcia M."/>
            <person name="Camarero S."/>
            <person name="Miyauchi S."/>
            <person name="Serrano A."/>
            <person name="Linde D."/>
            <person name="Babiker R."/>
            <person name="Drula E."/>
            <person name="Ayuso-Fernandez I."/>
            <person name="Pacheco R."/>
            <person name="Padilla G."/>
            <person name="Ferreira P."/>
            <person name="Barriuso J."/>
            <person name="Kellner H."/>
            <person name="Castanera R."/>
            <person name="Alfaro M."/>
            <person name="Ramirez L."/>
            <person name="Pisabarro A.G."/>
            <person name="Kuo A."/>
            <person name="Tritt A."/>
            <person name="Lipzen A."/>
            <person name="He G."/>
            <person name="Yan M."/>
            <person name="Ng V."/>
            <person name="Cullen D."/>
            <person name="Martin F."/>
            <person name="Rosso M.-N."/>
            <person name="Henrissat B."/>
            <person name="Hibbett D."/>
            <person name="Martinez A.T."/>
            <person name="Grigoriev I.V."/>
        </authorList>
    </citation>
    <scope>NUCLEOTIDE SEQUENCE</scope>
    <source>
        <strain evidence="2">CBS 506.95</strain>
    </source>
</reference>
<feature type="compositionally biased region" description="Low complexity" evidence="1">
    <location>
        <begin position="454"/>
        <end position="472"/>
    </location>
</feature>
<feature type="region of interest" description="Disordered" evidence="1">
    <location>
        <begin position="1420"/>
        <end position="1443"/>
    </location>
</feature>
<evidence type="ECO:0000313" key="2">
    <source>
        <dbReference type="EMBL" id="KAF9526296.1"/>
    </source>
</evidence>
<dbReference type="Gene3D" id="3.90.180.10">
    <property type="entry name" value="Medium-chain alcohol dehydrogenases, catalytic domain"/>
    <property type="match status" value="1"/>
</dbReference>
<feature type="compositionally biased region" description="Polar residues" evidence="1">
    <location>
        <begin position="986"/>
        <end position="1012"/>
    </location>
</feature>
<keyword evidence="3" id="KW-1185">Reference proteome</keyword>
<dbReference type="Gene3D" id="3.40.50.720">
    <property type="entry name" value="NAD(P)-binding Rossmann-like Domain"/>
    <property type="match status" value="1"/>
</dbReference>
<name>A0A9P6EBY9_9AGAR</name>
<feature type="compositionally biased region" description="Polar residues" evidence="1">
    <location>
        <begin position="1355"/>
        <end position="1368"/>
    </location>
</feature>
<dbReference type="PANTHER" id="PTHR11695:SF294">
    <property type="entry name" value="RETICULON-4-INTERACTING PROTEIN 1, MITOCHONDRIAL"/>
    <property type="match status" value="1"/>
</dbReference>
<feature type="region of interest" description="Disordered" evidence="1">
    <location>
        <begin position="774"/>
        <end position="793"/>
    </location>
</feature>
<feature type="compositionally biased region" description="Basic residues" evidence="1">
    <location>
        <begin position="138"/>
        <end position="147"/>
    </location>
</feature>
<proteinExistence type="predicted"/>
<feature type="compositionally biased region" description="Basic and acidic residues" evidence="1">
    <location>
        <begin position="26"/>
        <end position="37"/>
    </location>
</feature>
<dbReference type="Proteomes" id="UP000807306">
    <property type="component" value="Unassembled WGS sequence"/>
</dbReference>